<evidence type="ECO:0000256" key="6">
    <source>
        <dbReference type="ARBA" id="ARBA00044005"/>
    </source>
</evidence>
<dbReference type="CDD" id="cd14722">
    <property type="entry name" value="bZIP_ATF3"/>
    <property type="match status" value="1"/>
</dbReference>
<dbReference type="Gene3D" id="1.20.5.170">
    <property type="match status" value="1"/>
</dbReference>
<evidence type="ECO:0000256" key="2">
    <source>
        <dbReference type="ARBA" id="ARBA00023015"/>
    </source>
</evidence>
<organism evidence="9">
    <name type="scientific">Lygus hesperus</name>
    <name type="common">Western plant bug</name>
    <dbReference type="NCBI Taxonomy" id="30085"/>
    <lineage>
        <taxon>Eukaryota</taxon>
        <taxon>Metazoa</taxon>
        <taxon>Ecdysozoa</taxon>
        <taxon>Arthropoda</taxon>
        <taxon>Hexapoda</taxon>
        <taxon>Insecta</taxon>
        <taxon>Pterygota</taxon>
        <taxon>Neoptera</taxon>
        <taxon>Paraneoptera</taxon>
        <taxon>Hemiptera</taxon>
        <taxon>Heteroptera</taxon>
        <taxon>Panheteroptera</taxon>
        <taxon>Cimicomorpha</taxon>
        <taxon>Miridae</taxon>
        <taxon>Mirini</taxon>
        <taxon>Lygus</taxon>
    </lineage>
</organism>
<dbReference type="SMART" id="SM00338">
    <property type="entry name" value="BRLZ"/>
    <property type="match status" value="1"/>
</dbReference>
<dbReference type="PANTHER" id="PTHR23351:SF24">
    <property type="entry name" value="ACTIVATING TRANSCRIPTION FACTOR 3-RELATED"/>
    <property type="match status" value="1"/>
</dbReference>
<feature type="region of interest" description="Disordered" evidence="7">
    <location>
        <begin position="84"/>
        <end position="139"/>
    </location>
</feature>
<feature type="region of interest" description="Disordered" evidence="7">
    <location>
        <begin position="332"/>
        <end position="368"/>
    </location>
</feature>
<dbReference type="PRINTS" id="PR00042">
    <property type="entry name" value="LEUZIPPRFOS"/>
</dbReference>
<name>A0A146LTJ9_LYGHE</name>
<dbReference type="InterPro" id="IPR004827">
    <property type="entry name" value="bZIP"/>
</dbReference>
<comment type="similarity">
    <text evidence="1">Belongs to the bZIP family. Fos subfamily.</text>
</comment>
<dbReference type="AlphaFoldDB" id="A0A146LTJ9"/>
<evidence type="ECO:0000256" key="5">
    <source>
        <dbReference type="ARBA" id="ARBA00023163"/>
    </source>
</evidence>
<reference evidence="9" key="1">
    <citation type="journal article" date="2016" name="Gigascience">
        <title>De novo construction of an expanded transcriptome assembly for the western tarnished plant bug, Lygus hesperus.</title>
        <authorList>
            <person name="Tassone E.E."/>
            <person name="Geib S.M."/>
            <person name="Hall B."/>
            <person name="Fabrick J.A."/>
            <person name="Brent C.S."/>
            <person name="Hull J.J."/>
        </authorList>
    </citation>
    <scope>NUCLEOTIDE SEQUENCE</scope>
</reference>
<feature type="domain" description="BZIP" evidence="8">
    <location>
        <begin position="130"/>
        <end position="193"/>
    </location>
</feature>
<keyword evidence="3" id="KW-0238">DNA-binding</keyword>
<protein>
    <submittedName>
        <fullName evidence="9">Proto-oncogene c-Fos</fullName>
    </submittedName>
</protein>
<evidence type="ECO:0000256" key="1">
    <source>
        <dbReference type="ARBA" id="ARBA00007619"/>
    </source>
</evidence>
<dbReference type="GO" id="GO:0000978">
    <property type="term" value="F:RNA polymerase II cis-regulatory region sequence-specific DNA binding"/>
    <property type="evidence" value="ECO:0007669"/>
    <property type="project" value="TreeGrafter"/>
</dbReference>
<accession>A0A146LTJ9</accession>
<gene>
    <name evidence="9" type="primary">fos_3</name>
    <name evidence="9" type="ORF">g.54342</name>
</gene>
<dbReference type="GO" id="GO:0005634">
    <property type="term" value="C:nucleus"/>
    <property type="evidence" value="ECO:0007669"/>
    <property type="project" value="UniProtKB-ARBA"/>
</dbReference>
<dbReference type="InterPro" id="IPR046347">
    <property type="entry name" value="bZIP_sf"/>
</dbReference>
<dbReference type="PROSITE" id="PS00036">
    <property type="entry name" value="BZIP_BASIC"/>
    <property type="match status" value="1"/>
</dbReference>
<proteinExistence type="inferred from homology"/>
<feature type="compositionally biased region" description="Polar residues" evidence="7">
    <location>
        <begin position="333"/>
        <end position="347"/>
    </location>
</feature>
<feature type="compositionally biased region" description="Low complexity" evidence="7">
    <location>
        <begin position="54"/>
        <end position="68"/>
    </location>
</feature>
<dbReference type="GO" id="GO:0000981">
    <property type="term" value="F:DNA-binding transcription factor activity, RNA polymerase II-specific"/>
    <property type="evidence" value="ECO:0007669"/>
    <property type="project" value="TreeGrafter"/>
</dbReference>
<evidence type="ECO:0000256" key="3">
    <source>
        <dbReference type="ARBA" id="ARBA00023125"/>
    </source>
</evidence>
<feature type="region of interest" description="Disordered" evidence="7">
    <location>
        <begin position="1"/>
        <end position="22"/>
    </location>
</feature>
<dbReference type="InterPro" id="IPR000837">
    <property type="entry name" value="AP-1"/>
</dbReference>
<sequence length="397" mass="43308">MYNMNTGLLAVPGGEGTGATPRTPEIVNSLMAMTDPFKHIRAGSGASGPRLANSPPSDSTSASGSPPSLQHTRMQLIKEGLKLTIQSKRKNTGEIASPVAVERSRTRTISEDVSQDSLDLSGDGLTPEDEERRRRRRERNKIAATKCRMKKRERTVNLVQESEVLESQNFELKSTIQELEKQKMSLVDLLNAHRPCVKLPFERCAPTPCPSAPSPYQGTFSRLKVETPNQYAYPTSSSTSASPYPTSTASSSYHHEVTCDVTYRSSTSAEAMYHRQQEARYCRTSGASTSTSTYMYDEVVSDPNAMLPYCPKTEHDGYSGYAAVAADSPHTFVGSQDSPTSSVYTRPSSMTTSSSDYESNTELLDSPSVPPSNYHHFNKEGAAYPAGFPASSCCITC</sequence>
<evidence type="ECO:0000256" key="4">
    <source>
        <dbReference type="ARBA" id="ARBA00023159"/>
    </source>
</evidence>
<dbReference type="Pfam" id="PF00170">
    <property type="entry name" value="bZIP_1"/>
    <property type="match status" value="1"/>
</dbReference>
<evidence type="ECO:0000259" key="8">
    <source>
        <dbReference type="PROSITE" id="PS50217"/>
    </source>
</evidence>
<dbReference type="PANTHER" id="PTHR23351">
    <property type="entry name" value="FOS TRANSCRIPTION FACTOR-RELATED"/>
    <property type="match status" value="1"/>
</dbReference>
<keyword evidence="4" id="KW-0010">Activator</keyword>
<evidence type="ECO:0000313" key="9">
    <source>
        <dbReference type="EMBL" id="JAQ10092.1"/>
    </source>
</evidence>
<dbReference type="PROSITE" id="PS50217">
    <property type="entry name" value="BZIP"/>
    <property type="match status" value="1"/>
</dbReference>
<keyword evidence="2" id="KW-0805">Transcription regulation</keyword>
<dbReference type="FunFam" id="1.20.5.170:FF:000006">
    <property type="entry name" value="fos-related antigen 2 isoform X1"/>
    <property type="match status" value="1"/>
</dbReference>
<keyword evidence="5" id="KW-0804">Transcription</keyword>
<dbReference type="EMBL" id="GDHC01008537">
    <property type="protein sequence ID" value="JAQ10092.1"/>
    <property type="molecule type" value="Transcribed_RNA"/>
</dbReference>
<feature type="region of interest" description="Disordered" evidence="7">
    <location>
        <begin position="231"/>
        <end position="251"/>
    </location>
</feature>
<evidence type="ECO:0000256" key="7">
    <source>
        <dbReference type="SAM" id="MobiDB-lite"/>
    </source>
</evidence>
<dbReference type="SUPFAM" id="SSF57959">
    <property type="entry name" value="Leucine zipper domain"/>
    <property type="match status" value="1"/>
</dbReference>
<comment type="subunit">
    <text evidence="6">Homodimer. Heterodimer with Jra. The kay-Jra heterodimer binds more stably to the AP-1 site than either of the two proteins alone.</text>
</comment>
<feature type="region of interest" description="Disordered" evidence="7">
    <location>
        <begin position="39"/>
        <end position="70"/>
    </location>
</feature>